<dbReference type="RefSeq" id="WP_149890751.1">
    <property type="nucleotide sequence ID" value="NZ_JBHUFA010000001.1"/>
</dbReference>
<dbReference type="Gene3D" id="3.40.50.720">
    <property type="entry name" value="NAD(P)-binding Rossmann-like Domain"/>
    <property type="match status" value="1"/>
</dbReference>
<keyword evidence="2" id="KW-0560">Oxidoreductase</keyword>
<dbReference type="PRINTS" id="PR00081">
    <property type="entry name" value="GDHRDH"/>
</dbReference>
<evidence type="ECO:0000313" key="3">
    <source>
        <dbReference type="Proteomes" id="UP001597327"/>
    </source>
</evidence>
<dbReference type="InterPro" id="IPR036291">
    <property type="entry name" value="NAD(P)-bd_dom_sf"/>
</dbReference>
<dbReference type="GO" id="GO:0016491">
    <property type="term" value="F:oxidoreductase activity"/>
    <property type="evidence" value="ECO:0007669"/>
    <property type="project" value="UniProtKB-KW"/>
</dbReference>
<comment type="similarity">
    <text evidence="1">Belongs to the short-chain dehydrogenases/reductases (SDR) family.</text>
</comment>
<dbReference type="SUPFAM" id="SSF51735">
    <property type="entry name" value="NAD(P)-binding Rossmann-fold domains"/>
    <property type="match status" value="1"/>
</dbReference>
<dbReference type="Pfam" id="PF13561">
    <property type="entry name" value="adh_short_C2"/>
    <property type="match status" value="1"/>
</dbReference>
<dbReference type="PRINTS" id="PR00080">
    <property type="entry name" value="SDRFAMILY"/>
</dbReference>
<dbReference type="PROSITE" id="PS00061">
    <property type="entry name" value="ADH_SHORT"/>
    <property type="match status" value="1"/>
</dbReference>
<comment type="caution">
    <text evidence="2">The sequence shown here is derived from an EMBL/GenBank/DDBJ whole genome shotgun (WGS) entry which is preliminary data.</text>
</comment>
<sequence>MTEKTSVDERPTLVLTGASRGIGHATVKRFSAAGWRVITCSRHAFSDKCPWPMGPEDHIQVDLSDPENLGYAVQEMRKRLEANGSKLHALVNNAGISPKGDKGARLDSMDTPMHIWRHVFQVNFFAPIMLGRGLFNELKKAGGSIVNVTSIAGSRVHPFAGTAYATSKAALASLTREMAADFGPHGIRVNAIAPGEIDTSILSPGTEKMIEDFPLRRLGRPDEVADTIHYLCSPQSSYVTGAEIHINGGQHV</sequence>
<evidence type="ECO:0000256" key="1">
    <source>
        <dbReference type="ARBA" id="ARBA00006484"/>
    </source>
</evidence>
<protein>
    <submittedName>
        <fullName evidence="2">SDR family NAD(P)-dependent oxidoreductase</fullName>
        <ecNumber evidence="2">1.1.1.-</ecNumber>
    </submittedName>
</protein>
<accession>A0ABW4JVM3</accession>
<reference evidence="3" key="1">
    <citation type="journal article" date="2019" name="Int. J. Syst. Evol. Microbiol.">
        <title>The Global Catalogue of Microorganisms (GCM) 10K type strain sequencing project: providing services to taxonomists for standard genome sequencing and annotation.</title>
        <authorList>
            <consortium name="The Broad Institute Genomics Platform"/>
            <consortium name="The Broad Institute Genome Sequencing Center for Infectious Disease"/>
            <person name="Wu L."/>
            <person name="Ma J."/>
        </authorList>
    </citation>
    <scope>NUCLEOTIDE SEQUENCE [LARGE SCALE GENOMIC DNA]</scope>
    <source>
        <strain evidence="3">JCM 3369</strain>
    </source>
</reference>
<name>A0ABW4JVM3_9HYPH</name>
<dbReference type="EC" id="1.1.1.-" evidence="2"/>
<dbReference type="CDD" id="cd05233">
    <property type="entry name" value="SDR_c"/>
    <property type="match status" value="1"/>
</dbReference>
<dbReference type="InterPro" id="IPR002347">
    <property type="entry name" value="SDR_fam"/>
</dbReference>
<dbReference type="Proteomes" id="UP001597327">
    <property type="component" value="Unassembled WGS sequence"/>
</dbReference>
<dbReference type="PANTHER" id="PTHR42760:SF106">
    <property type="entry name" value="PROTEIN FIXR"/>
    <property type="match status" value="1"/>
</dbReference>
<evidence type="ECO:0000313" key="2">
    <source>
        <dbReference type="EMBL" id="MFD1695518.1"/>
    </source>
</evidence>
<dbReference type="EMBL" id="JBHUFA010000001">
    <property type="protein sequence ID" value="MFD1695518.1"/>
    <property type="molecule type" value="Genomic_DNA"/>
</dbReference>
<gene>
    <name evidence="2" type="ORF">ACFSC7_08310</name>
</gene>
<dbReference type="PANTHER" id="PTHR42760">
    <property type="entry name" value="SHORT-CHAIN DEHYDROGENASES/REDUCTASES FAMILY MEMBER"/>
    <property type="match status" value="1"/>
</dbReference>
<proteinExistence type="inferred from homology"/>
<keyword evidence="3" id="KW-1185">Reference proteome</keyword>
<dbReference type="InterPro" id="IPR020904">
    <property type="entry name" value="Sc_DH/Rdtase_CS"/>
</dbReference>
<organism evidence="2 3">
    <name type="scientific">Roseibium aestuarii</name>
    <dbReference type="NCBI Taxonomy" id="2600299"/>
    <lineage>
        <taxon>Bacteria</taxon>
        <taxon>Pseudomonadati</taxon>
        <taxon>Pseudomonadota</taxon>
        <taxon>Alphaproteobacteria</taxon>
        <taxon>Hyphomicrobiales</taxon>
        <taxon>Stappiaceae</taxon>
        <taxon>Roseibium</taxon>
    </lineage>
</organism>